<evidence type="ECO:0000313" key="2">
    <source>
        <dbReference type="Proteomes" id="UP000199208"/>
    </source>
</evidence>
<organism evidence="1 2">
    <name type="scientific">Acidaminobacter hydrogenoformans DSM 2784</name>
    <dbReference type="NCBI Taxonomy" id="1120920"/>
    <lineage>
        <taxon>Bacteria</taxon>
        <taxon>Bacillati</taxon>
        <taxon>Bacillota</taxon>
        <taxon>Clostridia</taxon>
        <taxon>Peptostreptococcales</taxon>
        <taxon>Acidaminobacteraceae</taxon>
        <taxon>Acidaminobacter</taxon>
    </lineage>
</organism>
<evidence type="ECO:0000313" key="1">
    <source>
        <dbReference type="EMBL" id="SCZ76376.1"/>
    </source>
</evidence>
<accession>A0A1G5RQW1</accession>
<reference evidence="1 2" key="1">
    <citation type="submission" date="2016-10" db="EMBL/GenBank/DDBJ databases">
        <authorList>
            <person name="de Groot N.N."/>
        </authorList>
    </citation>
    <scope>NUCLEOTIDE SEQUENCE [LARGE SCALE GENOMIC DNA]</scope>
    <source>
        <strain evidence="1 2">DSM 2784</strain>
    </source>
</reference>
<dbReference type="Proteomes" id="UP000199208">
    <property type="component" value="Unassembled WGS sequence"/>
</dbReference>
<keyword evidence="2" id="KW-1185">Reference proteome</keyword>
<name>A0A1G5RQW1_9FIRM</name>
<protein>
    <submittedName>
        <fullName evidence="1">Uncharacterized protein</fullName>
    </submittedName>
</protein>
<dbReference type="EMBL" id="FMWL01000001">
    <property type="protein sequence ID" value="SCZ76376.1"/>
    <property type="molecule type" value="Genomic_DNA"/>
</dbReference>
<dbReference type="AlphaFoldDB" id="A0A1G5RQW1"/>
<gene>
    <name evidence="1" type="ORF">SAMN03080599_00205</name>
</gene>
<sequence>MSSHLSLPNLAWIVTGNFKLCMLWKTLGEGMRKILNQIHLFIFLYLVPKNSFF</sequence>
<dbReference type="STRING" id="1120920.SAMN03080599_00205"/>
<proteinExistence type="predicted"/>